<name>A0AAW1U5B6_9CUCU</name>
<protein>
    <submittedName>
        <fullName evidence="2">Uncharacterized protein</fullName>
    </submittedName>
</protein>
<feature type="region of interest" description="Disordered" evidence="1">
    <location>
        <begin position="1"/>
        <end position="38"/>
    </location>
</feature>
<evidence type="ECO:0000313" key="2">
    <source>
        <dbReference type="EMBL" id="KAK9877778.1"/>
    </source>
</evidence>
<sequence>MPTCVKSPKIISPGTAKTRKARLQHSAPTVRDPTQPTSMVYVQYLEKTRKTDNKKKRTRNAQSCFM</sequence>
<dbReference type="Proteomes" id="UP001431783">
    <property type="component" value="Unassembled WGS sequence"/>
</dbReference>
<evidence type="ECO:0000313" key="3">
    <source>
        <dbReference type="Proteomes" id="UP001431783"/>
    </source>
</evidence>
<comment type="caution">
    <text evidence="2">The sequence shown here is derived from an EMBL/GenBank/DDBJ whole genome shotgun (WGS) entry which is preliminary data.</text>
</comment>
<evidence type="ECO:0000256" key="1">
    <source>
        <dbReference type="SAM" id="MobiDB-lite"/>
    </source>
</evidence>
<accession>A0AAW1U5B6</accession>
<gene>
    <name evidence="2" type="ORF">WA026_019458</name>
</gene>
<keyword evidence="3" id="KW-1185">Reference proteome</keyword>
<proteinExistence type="predicted"/>
<organism evidence="2 3">
    <name type="scientific">Henosepilachna vigintioctopunctata</name>
    <dbReference type="NCBI Taxonomy" id="420089"/>
    <lineage>
        <taxon>Eukaryota</taxon>
        <taxon>Metazoa</taxon>
        <taxon>Ecdysozoa</taxon>
        <taxon>Arthropoda</taxon>
        <taxon>Hexapoda</taxon>
        <taxon>Insecta</taxon>
        <taxon>Pterygota</taxon>
        <taxon>Neoptera</taxon>
        <taxon>Endopterygota</taxon>
        <taxon>Coleoptera</taxon>
        <taxon>Polyphaga</taxon>
        <taxon>Cucujiformia</taxon>
        <taxon>Coccinelloidea</taxon>
        <taxon>Coccinellidae</taxon>
        <taxon>Epilachninae</taxon>
        <taxon>Epilachnini</taxon>
        <taxon>Henosepilachna</taxon>
    </lineage>
</organism>
<dbReference type="AlphaFoldDB" id="A0AAW1U5B6"/>
<dbReference type="EMBL" id="JARQZJ010000043">
    <property type="protein sequence ID" value="KAK9877778.1"/>
    <property type="molecule type" value="Genomic_DNA"/>
</dbReference>
<reference evidence="2 3" key="1">
    <citation type="submission" date="2023-03" db="EMBL/GenBank/DDBJ databases">
        <title>Genome insight into feeding habits of ladybird beetles.</title>
        <authorList>
            <person name="Li H.-S."/>
            <person name="Huang Y.-H."/>
            <person name="Pang H."/>
        </authorList>
    </citation>
    <scope>NUCLEOTIDE SEQUENCE [LARGE SCALE GENOMIC DNA]</scope>
    <source>
        <strain evidence="2">SYSU_2023b</strain>
        <tissue evidence="2">Whole body</tissue>
    </source>
</reference>